<keyword evidence="2" id="KW-1185">Reference proteome</keyword>
<protein>
    <submittedName>
        <fullName evidence="1">BZ3500_MvSof-1268-A1-R1_Chr2-2g04825 protein</fullName>
    </submittedName>
</protein>
<dbReference type="AlphaFoldDB" id="A0A2X0L492"/>
<sequence>MTIAELLLSKDEPTQYSTLPYATLQTRDAFLATDALINARKNGYRPLAVASTSTCYSTHLIDGTMPFRMIDGRQVIEPLGPPTTTYCPTRILPHVTPTSA</sequence>
<gene>
    <name evidence="1" type="ORF">BZ3500_MVSOF-1268-A1-R1_CHR2-2G04825</name>
</gene>
<evidence type="ECO:0000313" key="2">
    <source>
        <dbReference type="Proteomes" id="UP000249723"/>
    </source>
</evidence>
<evidence type="ECO:0000313" key="1">
    <source>
        <dbReference type="EMBL" id="SCZ87359.1"/>
    </source>
</evidence>
<reference evidence="2" key="1">
    <citation type="submission" date="2016-10" db="EMBL/GenBank/DDBJ databases">
        <authorList>
            <person name="Jeantristanb JTB J.-T."/>
            <person name="Ricardo R."/>
        </authorList>
    </citation>
    <scope>NUCLEOTIDE SEQUENCE [LARGE SCALE GENOMIC DNA]</scope>
</reference>
<dbReference type="Proteomes" id="UP000249723">
    <property type="component" value="Unassembled WGS sequence"/>
</dbReference>
<proteinExistence type="predicted"/>
<accession>A0A2X0L492</accession>
<name>A0A2X0L492_9BASI</name>
<organism evidence="1 2">
    <name type="scientific">Microbotryum saponariae</name>
    <dbReference type="NCBI Taxonomy" id="289078"/>
    <lineage>
        <taxon>Eukaryota</taxon>
        <taxon>Fungi</taxon>
        <taxon>Dikarya</taxon>
        <taxon>Basidiomycota</taxon>
        <taxon>Pucciniomycotina</taxon>
        <taxon>Microbotryomycetes</taxon>
        <taxon>Microbotryales</taxon>
        <taxon>Microbotryaceae</taxon>
        <taxon>Microbotryum</taxon>
    </lineage>
</organism>
<dbReference type="EMBL" id="FMWP01000010">
    <property type="protein sequence ID" value="SCZ87359.1"/>
    <property type="molecule type" value="Genomic_DNA"/>
</dbReference>